<name>A0A5N6RK05_9ROSI</name>
<proteinExistence type="predicted"/>
<evidence type="ECO:0000313" key="3">
    <source>
        <dbReference type="Proteomes" id="UP000327013"/>
    </source>
</evidence>
<organism evidence="2 3">
    <name type="scientific">Carpinus fangiana</name>
    <dbReference type="NCBI Taxonomy" id="176857"/>
    <lineage>
        <taxon>Eukaryota</taxon>
        <taxon>Viridiplantae</taxon>
        <taxon>Streptophyta</taxon>
        <taxon>Embryophyta</taxon>
        <taxon>Tracheophyta</taxon>
        <taxon>Spermatophyta</taxon>
        <taxon>Magnoliopsida</taxon>
        <taxon>eudicotyledons</taxon>
        <taxon>Gunneridae</taxon>
        <taxon>Pentapetalae</taxon>
        <taxon>rosids</taxon>
        <taxon>fabids</taxon>
        <taxon>Fagales</taxon>
        <taxon>Betulaceae</taxon>
        <taxon>Carpinus</taxon>
    </lineage>
</organism>
<dbReference type="EMBL" id="CM017327">
    <property type="protein sequence ID" value="KAE8098490.1"/>
    <property type="molecule type" value="Genomic_DNA"/>
</dbReference>
<dbReference type="Proteomes" id="UP000327013">
    <property type="component" value="Chromosome 7"/>
</dbReference>
<feature type="region of interest" description="Disordered" evidence="1">
    <location>
        <begin position="1"/>
        <end position="97"/>
    </location>
</feature>
<protein>
    <submittedName>
        <fullName evidence="2">Uncharacterized protein</fullName>
    </submittedName>
</protein>
<dbReference type="OrthoDB" id="1703123at2759"/>
<dbReference type="AlphaFoldDB" id="A0A5N6RK05"/>
<sequence length="199" mass="22293">MSSEPRTHDQNNSGLIQFPQPTRPIGSYNMSSVPSTIAPQKNVHDNHHGSQPLQLPQHSKPTILDNMSDEYRAPGELRPAPPTATTEEEEDEEEKRSHAVYELCRAILEIYDRLPAGIQSQLSLDEMKAITGMRNGLKVNSATRGGSRGSVEELKHKLERFKVRTIQLAGVVKEEQKKYCLITKDNLARQSTHARAVEC</sequence>
<feature type="compositionally biased region" description="Polar residues" evidence="1">
    <location>
        <begin position="49"/>
        <end position="60"/>
    </location>
</feature>
<evidence type="ECO:0000256" key="1">
    <source>
        <dbReference type="SAM" id="MobiDB-lite"/>
    </source>
</evidence>
<gene>
    <name evidence="2" type="ORF">FH972_016548</name>
</gene>
<feature type="compositionally biased region" description="Polar residues" evidence="1">
    <location>
        <begin position="28"/>
        <end position="39"/>
    </location>
</feature>
<evidence type="ECO:0000313" key="2">
    <source>
        <dbReference type="EMBL" id="KAE8098490.1"/>
    </source>
</evidence>
<keyword evidence="3" id="KW-1185">Reference proteome</keyword>
<reference evidence="2 3" key="1">
    <citation type="submission" date="2019-06" db="EMBL/GenBank/DDBJ databases">
        <title>A chromosomal-level reference genome of Carpinus fangiana (Coryloideae, Betulaceae).</title>
        <authorList>
            <person name="Yang X."/>
            <person name="Wang Z."/>
            <person name="Zhang L."/>
            <person name="Hao G."/>
            <person name="Liu J."/>
            <person name="Yang Y."/>
        </authorList>
    </citation>
    <scope>NUCLEOTIDE SEQUENCE [LARGE SCALE GENOMIC DNA]</scope>
    <source>
        <strain evidence="2">Cfa_2016G</strain>
        <tissue evidence="2">Leaf</tissue>
    </source>
</reference>
<accession>A0A5N6RK05</accession>